<reference evidence="1 2" key="1">
    <citation type="submission" date="2024-09" db="EMBL/GenBank/DDBJ databases">
        <title>Rethinking Asexuality: The Enigmatic Case of Functional Sexual Genes in Lepraria (Stereocaulaceae).</title>
        <authorList>
            <person name="Doellman M."/>
            <person name="Sun Y."/>
            <person name="Barcenas-Pena A."/>
            <person name="Lumbsch H.T."/>
            <person name="Grewe F."/>
        </authorList>
    </citation>
    <scope>NUCLEOTIDE SEQUENCE [LARGE SCALE GENOMIC DNA]</scope>
    <source>
        <strain evidence="1 2">Grewe 0041</strain>
    </source>
</reference>
<organism evidence="1 2">
    <name type="scientific">Lepraria finkii</name>
    <dbReference type="NCBI Taxonomy" id="1340010"/>
    <lineage>
        <taxon>Eukaryota</taxon>
        <taxon>Fungi</taxon>
        <taxon>Dikarya</taxon>
        <taxon>Ascomycota</taxon>
        <taxon>Pezizomycotina</taxon>
        <taxon>Lecanoromycetes</taxon>
        <taxon>OSLEUM clade</taxon>
        <taxon>Lecanoromycetidae</taxon>
        <taxon>Lecanorales</taxon>
        <taxon>Lecanorineae</taxon>
        <taxon>Stereocaulaceae</taxon>
        <taxon>Lepraria</taxon>
    </lineage>
</organism>
<proteinExistence type="predicted"/>
<dbReference type="EMBL" id="JBHFEH010000001">
    <property type="protein sequence ID" value="KAL2059209.1"/>
    <property type="molecule type" value="Genomic_DNA"/>
</dbReference>
<name>A0ABR4BQM4_9LECA</name>
<evidence type="ECO:0000313" key="1">
    <source>
        <dbReference type="EMBL" id="KAL2059209.1"/>
    </source>
</evidence>
<protein>
    <submittedName>
        <fullName evidence="1">Uncharacterized protein</fullName>
    </submittedName>
</protein>
<comment type="caution">
    <text evidence="1">The sequence shown here is derived from an EMBL/GenBank/DDBJ whole genome shotgun (WGS) entry which is preliminary data.</text>
</comment>
<sequence length="330" mass="38306">MINLNITLAFFREKVEMLKRTEASQVWFSMALQLDIALHTHFGTLAFFREKVEMLKRTEASQVWFSMALQLDIARHTHFGTLGYLPPEVRQHVWEYLFEPFKAHEADGEIEIGTSEPGFYPEFQYSIFEPHCFYSWLWKGSPYLTDLYNLRAASADIQLEIDHSYLSTRIFHFPDAACLTIYLGFLGEQASSLRRISIALPRTFDTHERDLVDVSANKAWIDAFAHLPPELSSVTFRLSILDTRFYRLWEKWKPPGWIPRMTAGAPNPVILFNERPKAFARRLWTLDVLNKRVIRIAPNAVTAIGGDGGFEFFSRKEQADMESVLMDVER</sequence>
<evidence type="ECO:0000313" key="2">
    <source>
        <dbReference type="Proteomes" id="UP001590951"/>
    </source>
</evidence>
<dbReference type="Proteomes" id="UP001590951">
    <property type="component" value="Unassembled WGS sequence"/>
</dbReference>
<accession>A0ABR4BQM4</accession>
<gene>
    <name evidence="1" type="ORF">ABVK25_000501</name>
</gene>
<keyword evidence="2" id="KW-1185">Reference proteome</keyword>